<evidence type="ECO:0000259" key="2">
    <source>
        <dbReference type="Pfam" id="PF19803"/>
    </source>
</evidence>
<dbReference type="RefSeq" id="WP_116110044.1">
    <property type="nucleotide sequence ID" value="NZ_CP091196.1"/>
</dbReference>
<dbReference type="Proteomes" id="UP000830158">
    <property type="component" value="Chromosome"/>
</dbReference>
<name>A0ABY4NUB7_9PSEU</name>
<dbReference type="EMBL" id="CP091196">
    <property type="protein sequence ID" value="UQS23665.1"/>
    <property type="molecule type" value="Genomic_DNA"/>
</dbReference>
<feature type="transmembrane region" description="Helical" evidence="1">
    <location>
        <begin position="59"/>
        <end position="79"/>
    </location>
</feature>
<evidence type="ECO:0000313" key="4">
    <source>
        <dbReference type="Proteomes" id="UP000830158"/>
    </source>
</evidence>
<gene>
    <name evidence="3" type="ORF">L1857_12930</name>
</gene>
<evidence type="ECO:0000313" key="3">
    <source>
        <dbReference type="EMBL" id="UQS23665.1"/>
    </source>
</evidence>
<proteinExistence type="predicted"/>
<evidence type="ECO:0000256" key="1">
    <source>
        <dbReference type="SAM" id="Phobius"/>
    </source>
</evidence>
<accession>A0ABY4NUB7</accession>
<dbReference type="Pfam" id="PF19803">
    <property type="entry name" value="DUF6286"/>
    <property type="match status" value="1"/>
</dbReference>
<reference evidence="3" key="1">
    <citation type="submission" date="2022-01" db="EMBL/GenBank/DDBJ databases">
        <title>PSI-footprinting approach for the identification of protein synthesis inhibitor producers.</title>
        <authorList>
            <person name="Handel F."/>
            <person name="Kulik A."/>
            <person name="Wex K.W."/>
            <person name="Berscheid A."/>
            <person name="Saur J.S."/>
            <person name="Winkler A."/>
            <person name="Wibberg D."/>
            <person name="Kalinowski J."/>
            <person name="Broetz-Oesterhelt H."/>
            <person name="Mast Y."/>
        </authorList>
    </citation>
    <scope>NUCLEOTIDE SEQUENCE</scope>
    <source>
        <strain evidence="3">KNN 49.3e</strain>
    </source>
</reference>
<protein>
    <submittedName>
        <fullName evidence="3">DUF6286 domain-containing protein</fullName>
    </submittedName>
</protein>
<keyword evidence="1" id="KW-1133">Transmembrane helix</keyword>
<organism evidence="3 4">
    <name type="scientific">Amycolatopsis thermalba</name>
    <dbReference type="NCBI Taxonomy" id="944492"/>
    <lineage>
        <taxon>Bacteria</taxon>
        <taxon>Bacillati</taxon>
        <taxon>Actinomycetota</taxon>
        <taxon>Actinomycetes</taxon>
        <taxon>Pseudonocardiales</taxon>
        <taxon>Pseudonocardiaceae</taxon>
        <taxon>Amycolatopsis</taxon>
    </lineage>
</organism>
<keyword evidence="1" id="KW-0472">Membrane</keyword>
<keyword evidence="1" id="KW-0812">Transmembrane</keyword>
<keyword evidence="4" id="KW-1185">Reference proteome</keyword>
<feature type="domain" description="DUF6286" evidence="2">
    <location>
        <begin position="68"/>
        <end position="170"/>
    </location>
</feature>
<sequence length="177" mass="18587">MKRRPRRSLPAALVAVILLAAGALVAVTAVQMLLNEPTWISYDQAARTLHGLLWTDTPVLAAGIVAAALGVLLLLCAVVPGARTVLPLAAGDTAIDSGASRHSYRGTLRAAADVDGVDGVKLKVRGRSLTARVRTERTNTTGLAEAVEHSLAHRLDQIAPARRPAVKIKLKAARSQS</sequence>
<dbReference type="InterPro" id="IPR046253">
    <property type="entry name" value="DUF6286"/>
</dbReference>